<feature type="transmembrane region" description="Helical" evidence="2">
    <location>
        <begin position="99"/>
        <end position="118"/>
    </location>
</feature>
<feature type="transmembrane region" description="Helical" evidence="2">
    <location>
        <begin position="332"/>
        <end position="351"/>
    </location>
</feature>
<feature type="transmembrane region" description="Helical" evidence="2">
    <location>
        <begin position="124"/>
        <end position="141"/>
    </location>
</feature>
<feature type="transmembrane region" description="Helical" evidence="2">
    <location>
        <begin position="363"/>
        <end position="380"/>
    </location>
</feature>
<dbReference type="EMBL" id="JBHSQK010000043">
    <property type="protein sequence ID" value="MFC5950041.1"/>
    <property type="molecule type" value="Genomic_DNA"/>
</dbReference>
<feature type="transmembrane region" description="Helical" evidence="2">
    <location>
        <begin position="146"/>
        <end position="164"/>
    </location>
</feature>
<feature type="transmembrane region" description="Helical" evidence="2">
    <location>
        <begin position="303"/>
        <end position="320"/>
    </location>
</feature>
<feature type="transmembrane region" description="Helical" evidence="2">
    <location>
        <begin position="225"/>
        <end position="246"/>
    </location>
</feature>
<evidence type="ECO:0000256" key="1">
    <source>
        <dbReference type="SAM" id="MobiDB-lite"/>
    </source>
</evidence>
<keyword evidence="2" id="KW-0472">Membrane</keyword>
<organism evidence="4 5">
    <name type="scientific">Pseudonocardia lutea</name>
    <dbReference type="NCBI Taxonomy" id="2172015"/>
    <lineage>
        <taxon>Bacteria</taxon>
        <taxon>Bacillati</taxon>
        <taxon>Actinomycetota</taxon>
        <taxon>Actinomycetes</taxon>
        <taxon>Pseudonocardiales</taxon>
        <taxon>Pseudonocardiaceae</taxon>
        <taxon>Pseudonocardia</taxon>
    </lineage>
</organism>
<feature type="region of interest" description="Disordered" evidence="1">
    <location>
        <begin position="1"/>
        <end position="22"/>
    </location>
</feature>
<protein>
    <submittedName>
        <fullName evidence="4">Heparan-alpha-glucosaminide N-acetyltransferase domain-containing protein</fullName>
    </submittedName>
</protein>
<name>A0ABW1I8Q6_9PSEU</name>
<sequence>MTATAPTASTAPGPATTPGAAPSRLLGMDAARGVAVLGMMAVHSLYDTTPDGAPTGTYLVTAGRSAAVFAVLAGVGIALTTGRRRVGWGTEGRSAAASLAARAAVVGVIGLALGWGSAEIAATILPYYAVMFLLAIPLVFLPTRALAAVAALLAAGVPVLSQWVRPGLPTPSLENPTVAQLVTDPLGLLTELALTGYYPALPWLAYLAVGIAVGRLRLGATRTAVRLAAGGTALAVAATLVSRWLMGPLGGHAAIAAVTPPALLASAPTVDDFVAVAPEGTTPTTTWWWLGTDAPHSGTPLDLAQTIGSALAVLGVMLLLGRPANPLVQAVLRPLAAVGALTLTVYTLHLVFLNSPLDTFDALPGYLVQVVVAALGALAWRRAVGRGPLESLVRVVARAAGRAAA</sequence>
<proteinExistence type="predicted"/>
<evidence type="ECO:0000256" key="2">
    <source>
        <dbReference type="SAM" id="Phobius"/>
    </source>
</evidence>
<comment type="caution">
    <text evidence="4">The sequence shown here is derived from an EMBL/GenBank/DDBJ whole genome shotgun (WGS) entry which is preliminary data.</text>
</comment>
<evidence type="ECO:0000313" key="5">
    <source>
        <dbReference type="Proteomes" id="UP001596119"/>
    </source>
</evidence>
<accession>A0ABW1I8Q6</accession>
<keyword evidence="5" id="KW-1185">Reference proteome</keyword>
<feature type="domain" description="Heparan-alpha-glucosaminide N-acetyltransferase catalytic" evidence="3">
    <location>
        <begin position="24"/>
        <end position="229"/>
    </location>
</feature>
<keyword evidence="2" id="KW-0812">Transmembrane</keyword>
<dbReference type="Proteomes" id="UP001596119">
    <property type="component" value="Unassembled WGS sequence"/>
</dbReference>
<feature type="transmembrane region" description="Helical" evidence="2">
    <location>
        <begin position="196"/>
        <end position="213"/>
    </location>
</feature>
<reference evidence="5" key="1">
    <citation type="journal article" date="2019" name="Int. J. Syst. Evol. Microbiol.">
        <title>The Global Catalogue of Microorganisms (GCM) 10K type strain sequencing project: providing services to taxonomists for standard genome sequencing and annotation.</title>
        <authorList>
            <consortium name="The Broad Institute Genomics Platform"/>
            <consortium name="The Broad Institute Genome Sequencing Center for Infectious Disease"/>
            <person name="Wu L."/>
            <person name="Ma J."/>
        </authorList>
    </citation>
    <scope>NUCLEOTIDE SEQUENCE [LARGE SCALE GENOMIC DNA]</scope>
    <source>
        <strain evidence="5">CGMCC 4.7397</strain>
    </source>
</reference>
<dbReference type="Pfam" id="PF07786">
    <property type="entry name" value="HGSNAT_cat"/>
    <property type="match status" value="1"/>
</dbReference>
<dbReference type="InterPro" id="IPR012429">
    <property type="entry name" value="HGSNAT_cat"/>
</dbReference>
<keyword evidence="2" id="KW-1133">Transmembrane helix</keyword>
<gene>
    <name evidence="4" type="ORF">ACFQH9_17350</name>
</gene>
<dbReference type="RefSeq" id="WP_379567180.1">
    <property type="nucleotide sequence ID" value="NZ_JBHSQK010000043.1"/>
</dbReference>
<evidence type="ECO:0000259" key="3">
    <source>
        <dbReference type="Pfam" id="PF07786"/>
    </source>
</evidence>
<feature type="transmembrane region" description="Helical" evidence="2">
    <location>
        <begin position="58"/>
        <end position="79"/>
    </location>
</feature>
<evidence type="ECO:0000313" key="4">
    <source>
        <dbReference type="EMBL" id="MFC5950041.1"/>
    </source>
</evidence>